<reference evidence="1" key="1">
    <citation type="submission" date="2018-06" db="EMBL/GenBank/DDBJ databases">
        <authorList>
            <person name="Zhirakovskaya E."/>
        </authorList>
    </citation>
    <scope>NUCLEOTIDE SEQUENCE</scope>
</reference>
<sequence length="419" mass="46736">QWRSEQIDLSSLPALHRSLERRPPRPELQRARREADEAALHNLIAREEIRDIAKGGAALATLWELCQIPDFSKISLDQHGRLLADLYLMLMHDGRVNEAWLAPRINRLDRIDGDFDMVASRIAHIRTWTYLSHRSAWIENAPYWQERARAIEDRLSDALHEKLTQRFVDRRTATLMKRLKDDAPLLAGVNDDGEVIVEGQFIGRLLGFEFIVDPRASGVEAKSLRAAGEKALAPMLAARAAALANASADELTLGDDGAIWWRSAQVAQLKKGPTLLRPNIVVSGLADISANMRGRVEDRLTDFFTAKAEALLGPLVMLQAGANSESESGLQGLAKGVAYRVVENFGATSRTQFGDDLKKIDQTERSKLRKLGMRFGEYTLFMPALLKPAPSRLLVLLWALWNERKLNDMAAPKAGLVSL</sequence>
<dbReference type="GO" id="GO:0004386">
    <property type="term" value="F:helicase activity"/>
    <property type="evidence" value="ECO:0007669"/>
    <property type="project" value="UniProtKB-KW"/>
</dbReference>
<keyword evidence="1" id="KW-0347">Helicase</keyword>
<accession>A0A3B0TD69</accession>
<dbReference type="EMBL" id="UOEH01000542">
    <property type="protein sequence ID" value="VAW06784.1"/>
    <property type="molecule type" value="Genomic_DNA"/>
</dbReference>
<keyword evidence="1" id="KW-0547">Nucleotide-binding</keyword>
<feature type="non-terminal residue" evidence="1">
    <location>
        <position position="419"/>
    </location>
</feature>
<protein>
    <submittedName>
        <fullName evidence="1">ATP-dependent DNA helicase</fullName>
    </submittedName>
</protein>
<keyword evidence="1" id="KW-0378">Hydrolase</keyword>
<evidence type="ECO:0000313" key="1">
    <source>
        <dbReference type="EMBL" id="VAW06784.1"/>
    </source>
</evidence>
<organism evidence="1">
    <name type="scientific">hydrothermal vent metagenome</name>
    <dbReference type="NCBI Taxonomy" id="652676"/>
    <lineage>
        <taxon>unclassified sequences</taxon>
        <taxon>metagenomes</taxon>
        <taxon>ecological metagenomes</taxon>
    </lineage>
</organism>
<gene>
    <name evidence="1" type="ORF">MNBD_ALPHA05-551</name>
</gene>
<proteinExistence type="predicted"/>
<name>A0A3B0TD69_9ZZZZ</name>
<keyword evidence="1" id="KW-0067">ATP-binding</keyword>
<feature type="non-terminal residue" evidence="1">
    <location>
        <position position="1"/>
    </location>
</feature>
<dbReference type="AlphaFoldDB" id="A0A3B0TD69"/>